<organism evidence="2 3">
    <name type="scientific">Thalassotalea litorea</name>
    <dbReference type="NCBI Taxonomy" id="2020715"/>
    <lineage>
        <taxon>Bacteria</taxon>
        <taxon>Pseudomonadati</taxon>
        <taxon>Pseudomonadota</taxon>
        <taxon>Gammaproteobacteria</taxon>
        <taxon>Alteromonadales</taxon>
        <taxon>Colwelliaceae</taxon>
        <taxon>Thalassotalea</taxon>
    </lineage>
</organism>
<evidence type="ECO:0000313" key="2">
    <source>
        <dbReference type="EMBL" id="TLU67221.1"/>
    </source>
</evidence>
<dbReference type="OrthoDB" id="6638317at2"/>
<proteinExistence type="predicted"/>
<evidence type="ECO:0000256" key="1">
    <source>
        <dbReference type="SAM" id="Phobius"/>
    </source>
</evidence>
<evidence type="ECO:0008006" key="4">
    <source>
        <dbReference type="Google" id="ProtNLM"/>
    </source>
</evidence>
<evidence type="ECO:0000313" key="3">
    <source>
        <dbReference type="Proteomes" id="UP000307790"/>
    </source>
</evidence>
<dbReference type="EMBL" id="VCBC01000003">
    <property type="protein sequence ID" value="TLU67221.1"/>
    <property type="molecule type" value="Genomic_DNA"/>
</dbReference>
<reference evidence="2 3" key="1">
    <citation type="submission" date="2019-05" db="EMBL/GenBank/DDBJ databases">
        <title>Genome sequences of Thalassotalea litorea 1K03283.</title>
        <authorList>
            <person name="Zhang D."/>
        </authorList>
    </citation>
    <scope>NUCLEOTIDE SEQUENCE [LARGE SCALE GENOMIC DNA]</scope>
    <source>
        <strain evidence="2 3">MCCC 1K03283</strain>
    </source>
</reference>
<keyword evidence="3" id="KW-1185">Reference proteome</keyword>
<sequence length="382" mass="43701">MKTNGLIAILVLSLGLLGAYIYSLDWIQEEVIVGLNDEARKDPLLAANLYLKSQDKKLTTLASQKDFIDHTRVKLIDESTLIINEISMLEYPNVDDYLLDWVRSGGHLVYEVSGTRVADEIDDNALLREAGIQIVELEDFEPYQRLSIQNEPQANLTISLKSYDMSLAMFSRFRIRGCEGDAFSDEEYEDALICDFPYQGGYITFIANLDLIRNNGLIHLDHGQFLNWLTATNERVFYLPSLYSPSWFERIWQRSWLIVMTFLLVLLLIIWRGLVRFGSIEGLIGQGDSLFNNHLQAMSRFLIKHDQGETLHKALVADIDGKLEARMPGFGQLPNERKVKILSEITGESEQSIEQLLTITVPQDDVGRVRYTKEFKSLKEKL</sequence>
<name>A0A5R9IV41_9GAMM</name>
<accession>A0A5R9IV41</accession>
<feature type="transmembrane region" description="Helical" evidence="1">
    <location>
        <begin position="251"/>
        <end position="271"/>
    </location>
</feature>
<comment type="caution">
    <text evidence="2">The sequence shown here is derived from an EMBL/GenBank/DDBJ whole genome shotgun (WGS) entry which is preliminary data.</text>
</comment>
<protein>
    <recommendedName>
        <fullName evidence="4">DUF4350 domain-containing protein</fullName>
    </recommendedName>
</protein>
<keyword evidence="1" id="KW-0472">Membrane</keyword>
<dbReference type="RefSeq" id="WP_138318504.1">
    <property type="nucleotide sequence ID" value="NZ_VCBC01000003.1"/>
</dbReference>
<keyword evidence="1" id="KW-0812">Transmembrane</keyword>
<dbReference type="Proteomes" id="UP000307790">
    <property type="component" value="Unassembled WGS sequence"/>
</dbReference>
<gene>
    <name evidence="2" type="ORF">FE810_02765</name>
</gene>
<dbReference type="AlphaFoldDB" id="A0A5R9IV41"/>
<keyword evidence="1" id="KW-1133">Transmembrane helix</keyword>